<reference evidence="2 3" key="1">
    <citation type="journal article" date="2016" name="Int. J. Syst. Evol. Microbiol.">
        <title>Panacibacter ginsenosidivorans gen. nov., sp. nov., with ginsenoside converting activity isolated from soil of a ginseng field.</title>
        <authorList>
            <person name="Siddiqi M.Z."/>
            <person name="Muhammad Shafi S."/>
            <person name="Choi K.D."/>
            <person name="Im W.T."/>
        </authorList>
    </citation>
    <scope>NUCLEOTIDE SEQUENCE [LARGE SCALE GENOMIC DNA]</scope>
    <source>
        <strain evidence="2 3">Gsoil1550</strain>
    </source>
</reference>
<name>A0A5B8V3T6_9BACT</name>
<keyword evidence="3" id="KW-1185">Reference proteome</keyword>
<dbReference type="Proteomes" id="UP000321533">
    <property type="component" value="Chromosome"/>
</dbReference>
<dbReference type="Gene3D" id="2.40.160.20">
    <property type="match status" value="1"/>
</dbReference>
<gene>
    <name evidence="2" type="ORF">FRZ67_01765</name>
</gene>
<dbReference type="SUPFAM" id="SSF56925">
    <property type="entry name" value="OMPA-like"/>
    <property type="match status" value="1"/>
</dbReference>
<evidence type="ECO:0000313" key="2">
    <source>
        <dbReference type="EMBL" id="QEC66090.1"/>
    </source>
</evidence>
<dbReference type="OrthoDB" id="654178at2"/>
<dbReference type="RefSeq" id="WP_147187890.1">
    <property type="nucleotide sequence ID" value="NZ_CP042435.1"/>
</dbReference>
<evidence type="ECO:0000313" key="3">
    <source>
        <dbReference type="Proteomes" id="UP000321533"/>
    </source>
</evidence>
<evidence type="ECO:0000259" key="1">
    <source>
        <dbReference type="Pfam" id="PF19573"/>
    </source>
</evidence>
<sequence length="294" mass="32645">MQKIVRKLLFIIIVILFIGNAHAQRLYFHIDGGAVNYGGDLQDKLITLNQANSFFGFGAHYKISGIFSAEASVSAGKLAASDAKSKTETFRRNLSFYSNLTEGSLTLHANLRDVPYNAKFTPYVMAGLAVYHYAPYAYTIKGQKVYLQPLGTEGQGLSQYLDRHSYNLTQIALPFGGGLKYAITNNFIVSAEISFRKLFTDYLDDVSSLRYADTALLRASRGDLAAKMSFRSDETTNPLNFNAPIQRGNPAKKDAYYSLLLKLYIGLDGLFGSNNNNGYSKRMRKQSSCPPKVQ</sequence>
<accession>A0A5B8V3T6</accession>
<protein>
    <submittedName>
        <fullName evidence="2">Outer membrane beta-barrel protein</fullName>
    </submittedName>
</protein>
<dbReference type="AlphaFoldDB" id="A0A5B8V3T6"/>
<dbReference type="KEGG" id="pgin:FRZ67_01765"/>
<proteinExistence type="predicted"/>
<feature type="domain" description="DUF6089" evidence="1">
    <location>
        <begin position="7"/>
        <end position="205"/>
    </location>
</feature>
<organism evidence="2 3">
    <name type="scientific">Panacibacter ginsenosidivorans</name>
    <dbReference type="NCBI Taxonomy" id="1813871"/>
    <lineage>
        <taxon>Bacteria</taxon>
        <taxon>Pseudomonadati</taxon>
        <taxon>Bacteroidota</taxon>
        <taxon>Chitinophagia</taxon>
        <taxon>Chitinophagales</taxon>
        <taxon>Chitinophagaceae</taxon>
        <taxon>Panacibacter</taxon>
    </lineage>
</organism>
<dbReference type="InterPro" id="IPR045743">
    <property type="entry name" value="DUF6089"/>
</dbReference>
<dbReference type="EMBL" id="CP042435">
    <property type="protein sequence ID" value="QEC66090.1"/>
    <property type="molecule type" value="Genomic_DNA"/>
</dbReference>
<dbReference type="InterPro" id="IPR011250">
    <property type="entry name" value="OMP/PagP_B-barrel"/>
</dbReference>
<dbReference type="Pfam" id="PF19573">
    <property type="entry name" value="DUF6089"/>
    <property type="match status" value="1"/>
</dbReference>